<evidence type="ECO:0000259" key="5">
    <source>
        <dbReference type="PROSITE" id="PS50893"/>
    </source>
</evidence>
<dbReference type="SUPFAM" id="SSF52540">
    <property type="entry name" value="P-loop containing nucleoside triphosphate hydrolases"/>
    <property type="match status" value="2"/>
</dbReference>
<feature type="domain" description="ABC transporter" evidence="5">
    <location>
        <begin position="2"/>
        <end position="252"/>
    </location>
</feature>
<dbReference type="Proteomes" id="UP000177515">
    <property type="component" value="Chromosome 1"/>
</dbReference>
<accession>A0ABM6F8U9</accession>
<gene>
    <name evidence="6" type="ORF">BKK80_10500</name>
</gene>
<dbReference type="RefSeq" id="WP_071016300.1">
    <property type="nucleotide sequence ID" value="NZ_CP017754.1"/>
</dbReference>
<evidence type="ECO:0000313" key="7">
    <source>
        <dbReference type="Proteomes" id="UP000177515"/>
    </source>
</evidence>
<evidence type="ECO:0000256" key="1">
    <source>
        <dbReference type="ARBA" id="ARBA00022475"/>
    </source>
</evidence>
<keyword evidence="1" id="KW-1003">Cell membrane</keyword>
<dbReference type="PANTHER" id="PTHR42855">
    <property type="entry name" value="ABC TRANSPORTER ATP-BINDING SUBUNIT"/>
    <property type="match status" value="1"/>
</dbReference>
<keyword evidence="2" id="KW-0472">Membrane</keyword>
<reference evidence="6 7" key="1">
    <citation type="submission" date="2016-10" db="EMBL/GenBank/DDBJ databases">
        <title>Complete genome sequences of three Cupriavidus strains isolated from various Malaysian environments.</title>
        <authorList>
            <person name="Abdullah A.A.-A."/>
            <person name="Shafie N.A.H."/>
            <person name="Lau N.S."/>
        </authorList>
    </citation>
    <scope>NUCLEOTIDE SEQUENCE [LARGE SCALE GENOMIC DNA]</scope>
    <source>
        <strain evidence="6 7">USMAA1020</strain>
    </source>
</reference>
<keyword evidence="7" id="KW-1185">Reference proteome</keyword>
<evidence type="ECO:0000256" key="3">
    <source>
        <dbReference type="ARBA" id="ARBA00022741"/>
    </source>
</evidence>
<dbReference type="Gene3D" id="3.40.50.300">
    <property type="entry name" value="P-loop containing nucleotide triphosphate hydrolases"/>
    <property type="match status" value="2"/>
</dbReference>
<dbReference type="Pfam" id="PF00005">
    <property type="entry name" value="ABC_tran"/>
    <property type="match status" value="2"/>
</dbReference>
<dbReference type="InterPro" id="IPR032781">
    <property type="entry name" value="ABC_tran_Xtn"/>
</dbReference>
<name>A0ABM6F8U9_9BURK</name>
<keyword evidence="2" id="KW-0997">Cell inner membrane</keyword>
<protein>
    <submittedName>
        <fullName evidence="6">ABC-F family ATPase</fullName>
    </submittedName>
</protein>
<dbReference type="SMART" id="SM00382">
    <property type="entry name" value="AAA"/>
    <property type="match status" value="2"/>
</dbReference>
<dbReference type="CDD" id="cd03221">
    <property type="entry name" value="ABCF_EF-3"/>
    <property type="match status" value="2"/>
</dbReference>
<dbReference type="EMBL" id="CP017754">
    <property type="protein sequence ID" value="AOZ08080.1"/>
    <property type="molecule type" value="Genomic_DNA"/>
</dbReference>
<dbReference type="NCBIfam" id="NF011646">
    <property type="entry name" value="PRK15064.1"/>
    <property type="match status" value="1"/>
</dbReference>
<evidence type="ECO:0000313" key="6">
    <source>
        <dbReference type="EMBL" id="AOZ08080.1"/>
    </source>
</evidence>
<evidence type="ECO:0000256" key="2">
    <source>
        <dbReference type="ARBA" id="ARBA00022519"/>
    </source>
</evidence>
<evidence type="ECO:0000256" key="4">
    <source>
        <dbReference type="ARBA" id="ARBA00022840"/>
    </source>
</evidence>
<proteinExistence type="predicted"/>
<keyword evidence="4" id="KW-0067">ATP-binding</keyword>
<dbReference type="Pfam" id="PF12848">
    <property type="entry name" value="ABC_tran_Xtn"/>
    <property type="match status" value="1"/>
</dbReference>
<feature type="domain" description="ABC transporter" evidence="5">
    <location>
        <begin position="313"/>
        <end position="538"/>
    </location>
</feature>
<organism evidence="6 7">
    <name type="scientific">Cupriavidus malaysiensis</name>
    <dbReference type="NCBI Taxonomy" id="367825"/>
    <lineage>
        <taxon>Bacteria</taxon>
        <taxon>Pseudomonadati</taxon>
        <taxon>Pseudomonadota</taxon>
        <taxon>Betaproteobacteria</taxon>
        <taxon>Burkholderiales</taxon>
        <taxon>Burkholderiaceae</taxon>
        <taxon>Cupriavidus</taxon>
    </lineage>
</organism>
<dbReference type="PANTHER" id="PTHR42855:SF2">
    <property type="entry name" value="DRUG RESISTANCE ABC TRANSPORTER,ATP-BINDING PROTEIN"/>
    <property type="match status" value="1"/>
</dbReference>
<dbReference type="InterPro" id="IPR027417">
    <property type="entry name" value="P-loop_NTPase"/>
</dbReference>
<dbReference type="InterPro" id="IPR003593">
    <property type="entry name" value="AAA+_ATPase"/>
</dbReference>
<dbReference type="InterPro" id="IPR051309">
    <property type="entry name" value="ABCF_ATPase"/>
</dbReference>
<dbReference type="PROSITE" id="PS50893">
    <property type="entry name" value="ABC_TRANSPORTER_2"/>
    <property type="match status" value="2"/>
</dbReference>
<dbReference type="InterPro" id="IPR003439">
    <property type="entry name" value="ABC_transporter-like_ATP-bd"/>
</dbReference>
<keyword evidence="3" id="KW-0547">Nucleotide-binding</keyword>
<sequence length="540" mass="60437">MLSTANITMQFGPKPLFENISVKFGEGNRYGLIGANGCGKSTFMKILGGDLEPSSGNVMLEPGVRLGKLRQDQFAYEDMRVLDVVMMGHTEMWAAAQERDAIYANPEATDEDYMKAAELEAKYAEYDGYTAEARAGELLLGVGIPTEQHQGKMSGVAPGWKLRVLLAQALFSNPDVLLLDEPTNNLDINTIRWLETVLNERNSTMIIISHDRHFLNSVCTHMADMDYGTLKVYPGNYDDYMEASMQARERQMAANARAKERISELQDFVRRFSANKSKARQATSRAKQIEKIKVEDIKPSSRQNPFIRFEFEKKLHNLAVEVEGITKSYDRKIIDNLSMAIQAGERVAIIGENGAGKTTLLRSLLNGAVQTGVQRGVEVDRGAVKWAENANVGYMPQDTYEEFPEDRDVMDWMSQWTQAGDDETSLRGTLGRLLFSADDIKKSVKVLSGGEKGRMIWGKLMLGRHNVLALDEPTNHMDMESIESMQIALDKFQGTLIFVSHDREFVSGLATRVIEVRTDGTLTDYLGTYDEYLESQGING</sequence>